<dbReference type="GO" id="GO:0034198">
    <property type="term" value="P:cellular response to amino acid starvation"/>
    <property type="evidence" value="ECO:0007669"/>
    <property type="project" value="TreeGrafter"/>
</dbReference>
<dbReference type="InterPro" id="IPR021133">
    <property type="entry name" value="HEAT_type_2"/>
</dbReference>
<dbReference type="OrthoDB" id="5148094at2759"/>
<evidence type="ECO:0000313" key="8">
    <source>
        <dbReference type="Proteomes" id="UP000231279"/>
    </source>
</evidence>
<accession>A0A2G9GUQ7</accession>
<dbReference type="EMBL" id="NKXS01003633">
    <property type="protein sequence ID" value="PIN09021.1"/>
    <property type="molecule type" value="Genomic_DNA"/>
</dbReference>
<gene>
    <name evidence="7" type="ORF">CDL12_18396</name>
</gene>
<evidence type="ECO:0000313" key="7">
    <source>
        <dbReference type="EMBL" id="PIN09021.1"/>
    </source>
</evidence>
<evidence type="ECO:0000256" key="3">
    <source>
        <dbReference type="ARBA" id="ARBA00022737"/>
    </source>
</evidence>
<dbReference type="PANTHER" id="PTHR23346:SF7">
    <property type="entry name" value="STALLED RIBOSOME SENSOR GCN1"/>
    <property type="match status" value="1"/>
</dbReference>
<dbReference type="Gene3D" id="1.25.10.10">
    <property type="entry name" value="Leucine-rich Repeat Variant"/>
    <property type="match status" value="7"/>
</dbReference>
<name>A0A2G9GUQ7_9LAMI</name>
<dbReference type="PANTHER" id="PTHR23346">
    <property type="entry name" value="TRANSLATIONAL ACTIVATOR GCN1-RELATED"/>
    <property type="match status" value="1"/>
</dbReference>
<dbReference type="InterPro" id="IPR034085">
    <property type="entry name" value="TOG"/>
</dbReference>
<comment type="caution">
    <text evidence="7">The sequence shown here is derived from an EMBL/GenBank/DDBJ whole genome shotgun (WGS) entry which is preliminary data.</text>
</comment>
<dbReference type="SMART" id="SM01349">
    <property type="entry name" value="TOG"/>
    <property type="match status" value="3"/>
</dbReference>
<dbReference type="InterPro" id="IPR011989">
    <property type="entry name" value="ARM-like"/>
</dbReference>
<feature type="compositionally biased region" description="Low complexity" evidence="5">
    <location>
        <begin position="805"/>
        <end position="817"/>
    </location>
</feature>
<feature type="repeat" description="HEAT" evidence="4">
    <location>
        <begin position="1632"/>
        <end position="1670"/>
    </location>
</feature>
<sequence>MASDATNPMESLMAVAPSISTSSTSRRIQIFRHQIPSILNSLDSLQMTSEFASLLVDLLFQTLFIYDDRGSRKAVDDVIIKALSEAVFVKSFAATLVQAMERHSKFQSLTGGYRVLKWSCLVLIHSQFASLSKNALCRVAQAQASVLHIVMQGSFRLRRACTKTFFHLFTKSPDIYNTYMEELKDGRIPYKDSPELIYLMLDYSTSNPITFDKWKDIFLDIYVKAVLNAKEKPTKGLSEAFLPLFTRLSHEDFKNIMLPSSVKMLKRNPELVLDSIGVLLKFANLDLSKYAIEFLSVVLTQARHADEGRRLSALAIVRCLSQKSSSPDAVEAMFCAVKSVMGGSEGRLTFPYQRVGMINALREISDAPEGKYFNSMAPAVCGFLLSSYKDDGNEEVKLAILSCLAAWAAKSADTISPDLITFFISGLKEKEALRRGHLRCLLLICKNTDAIIRMSSLLVPLLQLVKTGFTKPAQRLDGIYALLGMVKIAAVDVKADETVSKEKIWQLILQNEPTIVPISLTSKLSVEDLMACSNLVEFLLVDYSQRLFETFSTGPFLQFMLFLLCHPNWDIRKAAYGSTRKILIASPHLSKDILLEFTSYLSVVGEKATLLKLSDTENVIDSQVPFLPPVEVLVKVLVVIASALSASAPDACLQLLFCSHHPHIVGTGKRDAVWRRVQKCLQKSGFDVISLITANVAELCKGLLGSKGLLNSDYLEQEGAINSLSTLMSIVPGDAYAQFEKHFLNLPDRIAHDTLSETDIQVFRTPEGMLSTEQGVYVAESVVSKNVRQAKGRFRVYDTDDSMDQVSSNHSVSSNQSARRDILTKEVSGAGRKDAAKSMKKAEKTKTAKEEARELQLKEESRIREKVKSIQQNISLMLKALGEMAIANPIFTHSQLPSSVKFVNPLLRSPIVGDAAFETLVKLSKCTVDPLCNWALEIATALRLIATEESSVLWELFPSIGGGEDDGAPSLGLFERLVSGLTISCKSGPLPVDSFTFIFPVIERILLSPKKTGLHDDVLQILFLHMDPILPLPRIRMLSVLYHVLGVVPAYQTSVCPALNELCLGLQPDEIAPALCGVYAKDIHVRLACLNAVRCIPAVSNFSIPQNVEVATSLWLALHDKEKSVAEVAEDVWDCYRHDFGTDYSGLFRALSHVNYNVRVAAAEALAAALDENPDTIQESLSTLFSLYLRDCGFGEENIDAGWIGRQGIALALLCVADVLRTKDLPVVMTFLISRALADPNADVRGRMVDAGIMIIDKHGRDNVSLLFPIFENYLNKKASDEEKYDLVREGVVIFTGALAKHLSKGDPKVHAVVEKLLDVLNTPSEAVQLAVSTCLSPLMQSKQEEAAALISRLMDQLMKSDKYGERRGAAFGLAGVVKGFGISSLKKYSVITALRDGLSDRNSAKSREGALLAFECFCEKLGRLFEPYVIQMLPLLLVSFSDQVVAVREAAEGAARAMMSQLSAHGVKLVLPSLLKGLEDKAWRTKQSSVQLLGAMAYCAPQQLSQCLPKIVPKLTEVLTDTHPKVQSAGQTALQQVGSVIKNPEISALVPTLLMGLTDPNDYTKYSLDILLQTTFINTIDAPSLALLVPIVHRGLRERSAETKKKAAQIVGNMCSLVTEPKDMIPYIGLLLPEVKKVLVDPIPEVRSVAARALGSLIRGMGEDNFPDLVPWLLDTLKSDGSNVERSGAAQGLSEVLAALGTEYFEDILPDIIRNCAHPKASVRDGYLTLFKYLPRSLGVQFQKYLQQVLPAILDGLADENESVRDAALSGGHVFVEHYATTSLPLLLPAVEDGIFNDNWRIRQSSVELLGDLLFKVAGTSGKALLEGGSDDEGASTEAQGRAIIEVLGRDKRNEVLAALYMVRADVSITVRQAALHVWKTIVANTPKTLKEIMPVLMNTLITSLASSSSERRQVAGRSLGELVRKLGDRVLPLIVPILSQGLSDLNPSRRQGVCIGLSEVMASAGKSQLLTFMDELIPTIRNALCDSTPEVRESAGIAFSTLYKSAGMQAIDEIVPTLLHALEDEQTSDTALDGLKQILSVRTAAVLPHILPKLVHLPLSAFNAHALGALAEVAGPSLDFHLGTVLPALLAAMDDGDEDVQQLAKKAAETVVLVIDEEGIEPLTSELLKGVADNQASIRRSASYLIGYFFQNSKLYLVDEAPNMISTLIILLSDPDSATVAVAWEALLRVVSSVPKEVLPSYMKLVRDAVSTSRDRERRRKKGGPVLIPGFCLPKALQPVLPIFLQGLISGSAELREQAALGLGELIEVTSEKALREFVIPITGPLIRIIGDRFPWQVKSAILSTLSIMIKKGGIALKPFLPQLQTTFVKCLQDSTRSVRSSAALALGKLSALSTRIDPLVGDLLSGLQASDLAIREAILRALEGVIKNAGKSLSGAVITRVHTQLSDMIYSEDDQIRISAASILGILLQYLENAQISEVLTGVADSASSSTWTTRHGSTLAISSMLRHNAAIVCASPLYTSIVDCLKSSLNDEKFPVRESSVRALGRLLLYQIQNDSSNTTAHLATLNYLVLAMQDDSSEVRRRALSALKAVAKANPQAVAIHSSSFGPALAECLKDGSTPVRLAAERCALHSFQLSKGTENVQAAQKYITGLDARRLAKLPEHSDDGEDSEDEASS</sequence>
<evidence type="ECO:0000256" key="5">
    <source>
        <dbReference type="SAM" id="MobiDB-lite"/>
    </source>
</evidence>
<dbReference type="Pfam" id="PF25786">
    <property type="entry name" value="HEAT_GCN1_C"/>
    <property type="match status" value="1"/>
</dbReference>
<dbReference type="FunFam" id="1.25.10.10:FF:000090">
    <property type="entry name" value="eIF-2-alpha kinase activator GCN1"/>
    <property type="match status" value="1"/>
</dbReference>
<feature type="repeat" description="HEAT" evidence="4">
    <location>
        <begin position="1978"/>
        <end position="2015"/>
    </location>
</feature>
<dbReference type="Pfam" id="PF23271">
    <property type="entry name" value="HEAT_GCN1"/>
    <property type="match status" value="2"/>
</dbReference>
<dbReference type="FunFam" id="1.25.10.10:FF:000096">
    <property type="entry name" value="eIF-2-alpha kinase activator gcn1"/>
    <property type="match status" value="1"/>
</dbReference>
<evidence type="ECO:0000256" key="2">
    <source>
        <dbReference type="ARBA" id="ARBA00022553"/>
    </source>
</evidence>
<evidence type="ECO:0000256" key="1">
    <source>
        <dbReference type="ARBA" id="ARBA00007366"/>
    </source>
</evidence>
<feature type="region of interest" description="Disordered" evidence="5">
    <location>
        <begin position="801"/>
        <end position="853"/>
    </location>
</feature>
<organism evidence="7 8">
    <name type="scientific">Handroanthus impetiginosus</name>
    <dbReference type="NCBI Taxonomy" id="429701"/>
    <lineage>
        <taxon>Eukaryota</taxon>
        <taxon>Viridiplantae</taxon>
        <taxon>Streptophyta</taxon>
        <taxon>Embryophyta</taxon>
        <taxon>Tracheophyta</taxon>
        <taxon>Spermatophyta</taxon>
        <taxon>Magnoliopsida</taxon>
        <taxon>eudicotyledons</taxon>
        <taxon>Gunneridae</taxon>
        <taxon>Pentapetalae</taxon>
        <taxon>asterids</taxon>
        <taxon>lamiids</taxon>
        <taxon>Lamiales</taxon>
        <taxon>Bignoniaceae</taxon>
        <taxon>Crescentiina</taxon>
        <taxon>Tabebuia alliance</taxon>
        <taxon>Handroanthus</taxon>
    </lineage>
</organism>
<dbReference type="InterPro" id="IPR057546">
    <property type="entry name" value="HEAT_GCN1"/>
</dbReference>
<feature type="repeat" description="HEAT" evidence="4">
    <location>
        <begin position="2087"/>
        <end position="2125"/>
    </location>
</feature>
<keyword evidence="3" id="KW-0677">Repeat</keyword>
<protein>
    <submittedName>
        <fullName evidence="7">Protein containing adaptin N-terminal region</fullName>
    </submittedName>
</protein>
<evidence type="ECO:0000256" key="4">
    <source>
        <dbReference type="PROSITE-ProRule" id="PRU00103"/>
    </source>
</evidence>
<reference evidence="8" key="1">
    <citation type="journal article" date="2018" name="Gigascience">
        <title>Genome assembly of the Pink Ipe (Handroanthus impetiginosus, Bignoniaceae), a highly valued, ecologically keystone Neotropical timber forest tree.</title>
        <authorList>
            <person name="Silva-Junior O.B."/>
            <person name="Grattapaglia D."/>
            <person name="Novaes E."/>
            <person name="Collevatti R.G."/>
        </authorList>
    </citation>
    <scope>NUCLEOTIDE SEQUENCE [LARGE SCALE GENOMIC DNA]</scope>
    <source>
        <strain evidence="8">cv. UFG-1</strain>
    </source>
</reference>
<dbReference type="SUPFAM" id="SSF48371">
    <property type="entry name" value="ARM repeat"/>
    <property type="match status" value="4"/>
</dbReference>
<keyword evidence="8" id="KW-1185">Reference proteome</keyword>
<proteinExistence type="inferred from homology"/>
<dbReference type="InterPro" id="IPR016024">
    <property type="entry name" value="ARM-type_fold"/>
</dbReference>
<dbReference type="GO" id="GO:0019887">
    <property type="term" value="F:protein kinase regulator activity"/>
    <property type="evidence" value="ECO:0007669"/>
    <property type="project" value="TreeGrafter"/>
</dbReference>
<dbReference type="PROSITE" id="PS50077">
    <property type="entry name" value="HEAT_REPEAT"/>
    <property type="match status" value="4"/>
</dbReference>
<dbReference type="Pfam" id="PF24987">
    <property type="entry name" value="HEAT_EF3_N"/>
    <property type="match status" value="1"/>
</dbReference>
<dbReference type="Pfam" id="PF13513">
    <property type="entry name" value="HEAT_EZ"/>
    <property type="match status" value="1"/>
</dbReference>
<feature type="domain" description="TOG" evidence="6">
    <location>
        <begin position="1339"/>
        <end position="1571"/>
    </location>
</feature>
<dbReference type="GO" id="GO:0006417">
    <property type="term" value="P:regulation of translation"/>
    <property type="evidence" value="ECO:0007669"/>
    <property type="project" value="TreeGrafter"/>
</dbReference>
<feature type="repeat" description="HEAT" evidence="4">
    <location>
        <begin position="1512"/>
        <end position="1550"/>
    </location>
</feature>
<dbReference type="GO" id="GO:0005829">
    <property type="term" value="C:cytosol"/>
    <property type="evidence" value="ECO:0007669"/>
    <property type="project" value="TreeGrafter"/>
</dbReference>
<dbReference type="Proteomes" id="UP000231279">
    <property type="component" value="Unassembled WGS sequence"/>
</dbReference>
<dbReference type="Pfam" id="PF24984">
    <property type="entry name" value="HEAT_EF3_GNC1"/>
    <property type="match status" value="1"/>
</dbReference>
<comment type="similarity">
    <text evidence="1">Belongs to the GCN1 family.</text>
</comment>
<feature type="compositionally biased region" description="Basic and acidic residues" evidence="5">
    <location>
        <begin position="831"/>
        <end position="853"/>
    </location>
</feature>
<dbReference type="STRING" id="429701.A0A2G9GUQ7"/>
<keyword evidence="2" id="KW-0597">Phosphoprotein</keyword>
<dbReference type="Pfam" id="PF24993">
    <property type="entry name" value="GNC1_N"/>
    <property type="match status" value="1"/>
</dbReference>
<dbReference type="FunFam" id="1.25.10.10:FF:000162">
    <property type="entry name" value="GCN1, eIF2 alpha kinase activator homolog"/>
    <property type="match status" value="1"/>
</dbReference>
<feature type="domain" description="TOG" evidence="6">
    <location>
        <begin position="2228"/>
        <end position="2452"/>
    </location>
</feature>
<dbReference type="InterPro" id="IPR056810">
    <property type="entry name" value="GNC1-like_N"/>
</dbReference>
<evidence type="ECO:0000259" key="6">
    <source>
        <dbReference type="SMART" id="SM01349"/>
    </source>
</evidence>
<feature type="domain" description="TOG" evidence="6">
    <location>
        <begin position="1775"/>
        <end position="2036"/>
    </location>
</feature>